<accession>A0A813DKA1</accession>
<dbReference type="Proteomes" id="UP000654075">
    <property type="component" value="Unassembled WGS sequence"/>
</dbReference>
<dbReference type="AlphaFoldDB" id="A0A813DKA1"/>
<proteinExistence type="predicted"/>
<dbReference type="EMBL" id="CAJNNV010003702">
    <property type="protein sequence ID" value="CAE8589455.1"/>
    <property type="molecule type" value="Genomic_DNA"/>
</dbReference>
<protein>
    <submittedName>
        <fullName evidence="1">Uncharacterized protein</fullName>
    </submittedName>
</protein>
<evidence type="ECO:0000313" key="1">
    <source>
        <dbReference type="EMBL" id="CAE8589455.1"/>
    </source>
</evidence>
<organism evidence="1 2">
    <name type="scientific">Polarella glacialis</name>
    <name type="common">Dinoflagellate</name>
    <dbReference type="NCBI Taxonomy" id="89957"/>
    <lineage>
        <taxon>Eukaryota</taxon>
        <taxon>Sar</taxon>
        <taxon>Alveolata</taxon>
        <taxon>Dinophyceae</taxon>
        <taxon>Suessiales</taxon>
        <taxon>Suessiaceae</taxon>
        <taxon>Polarella</taxon>
    </lineage>
</organism>
<gene>
    <name evidence="1" type="ORF">PGLA1383_LOCUS8216</name>
</gene>
<sequence length="434" mass="46093">MAVRSFADVTVGFPSGGSRHAKDEWNASTTTWVVWSTGELRLDTASYALFFTPGGASRGALTAKPLGCLQKAMPLSSGAPGEGRSFVVSTNDPVHNLVRMGFRSLADEETFAALSQAAEAVGSSRFFGDAANRRSSVRASMTSIDSCAGAADELTMHIRQKHSDKWLPLVFSGCELYGPDPRGDPGCEVLLGRGAVVLLDPQDAGRVGTYELVFYDEGCPEPQMQVPIGPRTRLTPQPQEDRPGRLSVASRRISARPAGAGVAFDFSAQGTDLWAFSFDDETTAASFARDLTVRHRLSALSLKTWRGKQAVAGLQGEINALQQCGIFATVRRGIAQVLLVAFLLVAMHAGSLYMTEPERPLQDLSQAVLADLVSVTSSANAFARDAGATLCQLVARSVPTSELERCISLLDSSEVRECVSNLLGASSASGQSGL</sequence>
<evidence type="ECO:0000313" key="2">
    <source>
        <dbReference type="Proteomes" id="UP000654075"/>
    </source>
</evidence>
<reference evidence="1" key="1">
    <citation type="submission" date="2021-02" db="EMBL/GenBank/DDBJ databases">
        <authorList>
            <person name="Dougan E. K."/>
            <person name="Rhodes N."/>
            <person name="Thang M."/>
            <person name="Chan C."/>
        </authorList>
    </citation>
    <scope>NUCLEOTIDE SEQUENCE</scope>
</reference>
<name>A0A813DKA1_POLGL</name>
<keyword evidence="2" id="KW-1185">Reference proteome</keyword>
<comment type="caution">
    <text evidence="1">The sequence shown here is derived from an EMBL/GenBank/DDBJ whole genome shotgun (WGS) entry which is preliminary data.</text>
</comment>